<dbReference type="AlphaFoldDB" id="A0A8T0QDP5"/>
<keyword evidence="2" id="KW-0758">Storage protein</keyword>
<keyword evidence="4" id="KW-0732">Signal</keyword>
<gene>
    <name evidence="5" type="ORF">PVAP13_7KG073246</name>
</gene>
<dbReference type="GO" id="GO:0045735">
    <property type="term" value="F:nutrient reservoir activity"/>
    <property type="evidence" value="ECO:0007669"/>
    <property type="project" value="UniProtKB-KW"/>
</dbReference>
<evidence type="ECO:0000256" key="4">
    <source>
        <dbReference type="SAM" id="SignalP"/>
    </source>
</evidence>
<dbReference type="InterPro" id="IPR002530">
    <property type="entry name" value="Zein"/>
</dbReference>
<evidence type="ECO:0008006" key="7">
    <source>
        <dbReference type="Google" id="ProtNLM"/>
    </source>
</evidence>
<keyword evidence="6" id="KW-1185">Reference proteome</keyword>
<name>A0A8T0QDP5_PANVG</name>
<feature type="chain" id="PRO_5035712681" description="Storage protein" evidence="4">
    <location>
        <begin position="22"/>
        <end position="149"/>
    </location>
</feature>
<reference evidence="5" key="1">
    <citation type="submission" date="2020-05" db="EMBL/GenBank/DDBJ databases">
        <title>WGS assembly of Panicum virgatum.</title>
        <authorList>
            <person name="Lovell J.T."/>
            <person name="Jenkins J."/>
            <person name="Shu S."/>
            <person name="Juenger T.E."/>
            <person name="Schmutz J."/>
        </authorList>
    </citation>
    <scope>NUCLEOTIDE SEQUENCE</scope>
    <source>
        <strain evidence="5">AP13</strain>
    </source>
</reference>
<dbReference type="Proteomes" id="UP000823388">
    <property type="component" value="Chromosome 7K"/>
</dbReference>
<protein>
    <recommendedName>
        <fullName evidence="7">Storage protein</fullName>
    </recommendedName>
</protein>
<evidence type="ECO:0000256" key="1">
    <source>
        <dbReference type="ARBA" id="ARBA00005777"/>
    </source>
</evidence>
<dbReference type="Pfam" id="PF01559">
    <property type="entry name" value="Zein"/>
    <property type="match status" value="1"/>
</dbReference>
<proteinExistence type="inferred from homology"/>
<evidence type="ECO:0000313" key="5">
    <source>
        <dbReference type="EMBL" id="KAG2571328.1"/>
    </source>
</evidence>
<comment type="caution">
    <text evidence="5">The sequence shown here is derived from an EMBL/GenBank/DDBJ whole genome shotgun (WGS) entry which is preliminary data.</text>
</comment>
<keyword evidence="3" id="KW-0708">Seed storage protein</keyword>
<evidence type="ECO:0000256" key="3">
    <source>
        <dbReference type="ARBA" id="ARBA00023129"/>
    </source>
</evidence>
<comment type="similarity">
    <text evidence="1">Belongs to the zein family.</text>
</comment>
<feature type="signal peptide" evidence="4">
    <location>
        <begin position="1"/>
        <end position="21"/>
    </location>
</feature>
<accession>A0A8T0QDP5</accession>
<dbReference type="EMBL" id="CM029049">
    <property type="protein sequence ID" value="KAG2571328.1"/>
    <property type="molecule type" value="Genomic_DNA"/>
</dbReference>
<evidence type="ECO:0000256" key="2">
    <source>
        <dbReference type="ARBA" id="ARBA00022761"/>
    </source>
</evidence>
<organism evidence="5 6">
    <name type="scientific">Panicum virgatum</name>
    <name type="common">Blackwell switchgrass</name>
    <dbReference type="NCBI Taxonomy" id="38727"/>
    <lineage>
        <taxon>Eukaryota</taxon>
        <taxon>Viridiplantae</taxon>
        <taxon>Streptophyta</taxon>
        <taxon>Embryophyta</taxon>
        <taxon>Tracheophyta</taxon>
        <taxon>Spermatophyta</taxon>
        <taxon>Magnoliopsida</taxon>
        <taxon>Liliopsida</taxon>
        <taxon>Poales</taxon>
        <taxon>Poaceae</taxon>
        <taxon>PACMAD clade</taxon>
        <taxon>Panicoideae</taxon>
        <taxon>Panicodae</taxon>
        <taxon>Paniceae</taxon>
        <taxon>Panicinae</taxon>
        <taxon>Panicum</taxon>
        <taxon>Panicum sect. Hiantes</taxon>
    </lineage>
</organism>
<sequence>MAAKMFALFAILALCASTITATYVPGYFPPAMALGAMNPCMQYCAMQQPFTMGSFTSPSLMMLQQPFASPFQQYLTPMTAQRMTTQAQCNCGAVSQITHQQQLPFTLNPMAVADVTLFVPTALCWCSILDRSSYVVTNKKVDMPSHVNE</sequence>
<evidence type="ECO:0000313" key="6">
    <source>
        <dbReference type="Proteomes" id="UP000823388"/>
    </source>
</evidence>